<dbReference type="AlphaFoldDB" id="A0A2D3WD62"/>
<comment type="catalytic activity">
    <reaction evidence="1">
        <text>ATP + protein L-histidine = ADP + protein N-phospho-L-histidine.</text>
        <dbReference type="EC" id="2.7.13.3"/>
    </reaction>
</comment>
<dbReference type="PROSITE" id="PS50109">
    <property type="entry name" value="HIS_KIN"/>
    <property type="match status" value="1"/>
</dbReference>
<name>A0A2D3WD62_9BACT</name>
<dbReference type="CDD" id="cd16922">
    <property type="entry name" value="HATPase_EvgS-ArcB-TorS-like"/>
    <property type="match status" value="1"/>
</dbReference>
<evidence type="ECO:0000256" key="13">
    <source>
        <dbReference type="ARBA" id="ARBA00023136"/>
    </source>
</evidence>
<keyword evidence="8" id="KW-0547">Nucleotide-binding</keyword>
<dbReference type="SMART" id="SM00448">
    <property type="entry name" value="REC"/>
    <property type="match status" value="1"/>
</dbReference>
<evidence type="ECO:0000313" key="19">
    <source>
        <dbReference type="Proteomes" id="UP000231638"/>
    </source>
</evidence>
<organism evidence="18 19">
    <name type="scientific">Sulfurospirillum cavolei</name>
    <dbReference type="NCBI Taxonomy" id="366522"/>
    <lineage>
        <taxon>Bacteria</taxon>
        <taxon>Pseudomonadati</taxon>
        <taxon>Campylobacterota</taxon>
        <taxon>Epsilonproteobacteria</taxon>
        <taxon>Campylobacterales</taxon>
        <taxon>Sulfurospirillaceae</taxon>
        <taxon>Sulfurospirillum</taxon>
    </lineage>
</organism>
<dbReference type="Pfam" id="PF00512">
    <property type="entry name" value="HisKA"/>
    <property type="match status" value="1"/>
</dbReference>
<evidence type="ECO:0000256" key="5">
    <source>
        <dbReference type="ARBA" id="ARBA00022553"/>
    </source>
</evidence>
<dbReference type="EC" id="2.7.13.3" evidence="3"/>
<dbReference type="SMART" id="SM00387">
    <property type="entry name" value="HATPase_c"/>
    <property type="match status" value="1"/>
</dbReference>
<keyword evidence="5 14" id="KW-0597">Phosphoprotein</keyword>
<dbReference type="FunFam" id="1.10.287.130:FF:000003">
    <property type="entry name" value="Histidine kinase"/>
    <property type="match status" value="1"/>
</dbReference>
<feature type="modified residue" description="4-aspartylphosphate" evidence="14">
    <location>
        <position position="500"/>
    </location>
</feature>
<keyword evidence="13" id="KW-0472">Membrane</keyword>
<dbReference type="STRING" id="366522.GCA_001548055_02107"/>
<dbReference type="PANTHER" id="PTHR45339:SF1">
    <property type="entry name" value="HYBRID SIGNAL TRANSDUCTION HISTIDINE KINASE J"/>
    <property type="match status" value="1"/>
</dbReference>
<dbReference type="InterPro" id="IPR003661">
    <property type="entry name" value="HisK_dim/P_dom"/>
</dbReference>
<evidence type="ECO:0000259" key="16">
    <source>
        <dbReference type="PROSITE" id="PS50109"/>
    </source>
</evidence>
<evidence type="ECO:0000256" key="4">
    <source>
        <dbReference type="ARBA" id="ARBA00022475"/>
    </source>
</evidence>
<protein>
    <recommendedName>
        <fullName evidence="3">histidine kinase</fullName>
        <ecNumber evidence="3">2.7.13.3</ecNumber>
    </recommendedName>
</protein>
<dbReference type="SUPFAM" id="SSF52172">
    <property type="entry name" value="CheY-like"/>
    <property type="match status" value="1"/>
</dbReference>
<dbReference type="PROSITE" id="PS50110">
    <property type="entry name" value="RESPONSE_REGULATORY"/>
    <property type="match status" value="1"/>
</dbReference>
<keyword evidence="6" id="KW-0808">Transferase</keyword>
<dbReference type="InterPro" id="IPR004358">
    <property type="entry name" value="Sig_transdc_His_kin-like_C"/>
</dbReference>
<dbReference type="CDD" id="cd00082">
    <property type="entry name" value="HisKA"/>
    <property type="match status" value="1"/>
</dbReference>
<dbReference type="Gene3D" id="3.30.565.10">
    <property type="entry name" value="Histidine kinase-like ATPase, C-terminal domain"/>
    <property type="match status" value="1"/>
</dbReference>
<sequence>FGLANQFRKNVRGLENIFSRVEELAETKEKVDFNTTEGMNTAYAIIDKAIENIAKEKQNAEEASAAKSIFLANMSHEIRTPLNGIIGFTELLKNSDLDEEKREFVDVIEKSSENLLAIINNILDLSKVESNKIEIDEGLFSPIDEFENAVEVYGPKAAEKNIQLSLYIDPSLHNYLKGDAVKIKEVLINLMSNAVKFTPNNGQITVEIKRLNDAPLDRARVLFSVQDSGIGIHKDKIDGIFDAFNQADSTITRKFGGTGLGLTISSKYIALMGGQLEVESEEGQGSRFFFALDLIETTSSGTDYRNHFSDFNCALYSPLNGAKAHTEFMFDYLSYFGAQTKYYTDFPSLKNMIFKSGSNIIIADYNNLTKEELEEYKKIKLPILLIFKPSQQARFNEFNTKYITPIYEPINVSKLVKALESKREFLPVKENKPEQEKPIQRTTLGTKFKADVLVAEDNEINQKLIRRTLEDLGLTITIVPNGLQALEKRRTDTFDMIFMDIAMPVMDGIEATHKILEYEEKNHLAHIPIVAITANALKGDRERFMKEGLDEYITKPIKKDSIITILNLFIPNKIDDAYEAPLVSSASNKPKEALSTQEETEKELVAIPEVEEEKPIAVPDFSTLEKSKEPQLEAPSRLAPEEPLSFPSRDVIVLKKSSIETKIFTSVLSKMCEKVDPASSFSDLKSKLEQNSYKVVLFDKEMLLDDPKSFVDWIGETAKRHRIAHIHTVMFIDPKEKNLDNADLFDSVLPNQISKKDLETLIQKFI</sequence>
<feature type="domain" description="Response regulatory" evidence="17">
    <location>
        <begin position="451"/>
        <end position="570"/>
    </location>
</feature>
<feature type="region of interest" description="Disordered" evidence="15">
    <location>
        <begin position="619"/>
        <end position="640"/>
    </location>
</feature>
<dbReference type="SUPFAM" id="SSF55874">
    <property type="entry name" value="ATPase domain of HSP90 chaperone/DNA topoisomerase II/histidine kinase"/>
    <property type="match status" value="1"/>
</dbReference>
<evidence type="ECO:0000259" key="17">
    <source>
        <dbReference type="PROSITE" id="PS50110"/>
    </source>
</evidence>
<dbReference type="FunFam" id="3.30.565.10:FF:000010">
    <property type="entry name" value="Sensor histidine kinase RcsC"/>
    <property type="match status" value="1"/>
</dbReference>
<evidence type="ECO:0000256" key="7">
    <source>
        <dbReference type="ARBA" id="ARBA00022692"/>
    </source>
</evidence>
<accession>A0A2D3WD62</accession>
<dbReference type="Pfam" id="PF02518">
    <property type="entry name" value="HATPase_c"/>
    <property type="match status" value="1"/>
</dbReference>
<keyword evidence="4" id="KW-1003">Cell membrane</keyword>
<dbReference type="Pfam" id="PF00072">
    <property type="entry name" value="Response_reg"/>
    <property type="match status" value="1"/>
</dbReference>
<dbReference type="SMART" id="SM00388">
    <property type="entry name" value="HisKA"/>
    <property type="match status" value="1"/>
</dbReference>
<feature type="domain" description="Histidine kinase" evidence="16">
    <location>
        <begin position="73"/>
        <end position="296"/>
    </location>
</feature>
<dbReference type="InterPro" id="IPR001789">
    <property type="entry name" value="Sig_transdc_resp-reg_receiver"/>
</dbReference>
<comment type="subcellular location">
    <subcellularLocation>
        <location evidence="2">Cell membrane</location>
        <topology evidence="2">Multi-pass membrane protein</topology>
    </subcellularLocation>
</comment>
<keyword evidence="7" id="KW-0812">Transmembrane</keyword>
<dbReference type="GO" id="GO:0000155">
    <property type="term" value="F:phosphorelay sensor kinase activity"/>
    <property type="evidence" value="ECO:0007669"/>
    <property type="project" value="InterPro"/>
</dbReference>
<keyword evidence="9 18" id="KW-0418">Kinase</keyword>
<keyword evidence="11" id="KW-1133">Transmembrane helix</keyword>
<dbReference type="GO" id="GO:0005524">
    <property type="term" value="F:ATP binding"/>
    <property type="evidence" value="ECO:0007669"/>
    <property type="project" value="UniProtKB-KW"/>
</dbReference>
<dbReference type="InterPro" id="IPR005467">
    <property type="entry name" value="His_kinase_dom"/>
</dbReference>
<keyword evidence="12" id="KW-0902">Two-component regulatory system</keyword>
<evidence type="ECO:0000256" key="2">
    <source>
        <dbReference type="ARBA" id="ARBA00004651"/>
    </source>
</evidence>
<reference evidence="18 19" key="1">
    <citation type="journal article" date="2017" name="Front. Microbiol.">
        <title>Comparative Genomic Analysis of the Class Epsilonproteobacteria and Proposed Reclassification to Epsilonbacteraeota (phyl. nov.).</title>
        <authorList>
            <person name="Waite D.W."/>
            <person name="Vanwonterghem I."/>
            <person name="Rinke C."/>
            <person name="Parks D.H."/>
            <person name="Zhang Y."/>
            <person name="Takai K."/>
            <person name="Sievert S.M."/>
            <person name="Simon J."/>
            <person name="Campbell B.J."/>
            <person name="Hanson T.E."/>
            <person name="Woyke T."/>
            <person name="Klotz M.G."/>
            <person name="Hugenholtz P."/>
        </authorList>
    </citation>
    <scope>NUCLEOTIDE SEQUENCE [LARGE SCALE GENOMIC DNA]</scope>
    <source>
        <strain evidence="18">UBA11420</strain>
    </source>
</reference>
<evidence type="ECO:0000256" key="10">
    <source>
        <dbReference type="ARBA" id="ARBA00022840"/>
    </source>
</evidence>
<evidence type="ECO:0000256" key="6">
    <source>
        <dbReference type="ARBA" id="ARBA00022679"/>
    </source>
</evidence>
<dbReference type="Gene3D" id="3.40.50.2300">
    <property type="match status" value="1"/>
</dbReference>
<gene>
    <name evidence="18" type="ORF">CFH80_03645</name>
</gene>
<dbReference type="EMBL" id="DLUG01000097">
    <property type="protein sequence ID" value="DAB36677.1"/>
    <property type="molecule type" value="Genomic_DNA"/>
</dbReference>
<evidence type="ECO:0000256" key="9">
    <source>
        <dbReference type="ARBA" id="ARBA00022777"/>
    </source>
</evidence>
<dbReference type="SUPFAM" id="SSF47384">
    <property type="entry name" value="Homodimeric domain of signal transducing histidine kinase"/>
    <property type="match status" value="1"/>
</dbReference>
<dbReference type="GO" id="GO:0005886">
    <property type="term" value="C:plasma membrane"/>
    <property type="evidence" value="ECO:0007669"/>
    <property type="project" value="UniProtKB-SubCell"/>
</dbReference>
<evidence type="ECO:0000256" key="15">
    <source>
        <dbReference type="SAM" id="MobiDB-lite"/>
    </source>
</evidence>
<feature type="non-terminal residue" evidence="18">
    <location>
        <position position="1"/>
    </location>
</feature>
<dbReference type="Proteomes" id="UP000231638">
    <property type="component" value="Unassembled WGS sequence"/>
</dbReference>
<dbReference type="Gene3D" id="1.10.287.130">
    <property type="match status" value="1"/>
</dbReference>
<comment type="caution">
    <text evidence="18">The sequence shown here is derived from an EMBL/GenBank/DDBJ whole genome shotgun (WGS) entry which is preliminary data.</text>
</comment>
<proteinExistence type="predicted"/>
<keyword evidence="10" id="KW-0067">ATP-binding</keyword>
<dbReference type="InterPro" id="IPR036097">
    <property type="entry name" value="HisK_dim/P_sf"/>
</dbReference>
<evidence type="ECO:0000313" key="18">
    <source>
        <dbReference type="EMBL" id="DAB36677.1"/>
    </source>
</evidence>
<dbReference type="InterPro" id="IPR011006">
    <property type="entry name" value="CheY-like_superfamily"/>
</dbReference>
<evidence type="ECO:0000256" key="3">
    <source>
        <dbReference type="ARBA" id="ARBA00012438"/>
    </source>
</evidence>
<evidence type="ECO:0000256" key="14">
    <source>
        <dbReference type="PROSITE-ProRule" id="PRU00169"/>
    </source>
</evidence>
<dbReference type="PANTHER" id="PTHR45339">
    <property type="entry name" value="HYBRID SIGNAL TRANSDUCTION HISTIDINE KINASE J"/>
    <property type="match status" value="1"/>
</dbReference>
<evidence type="ECO:0000256" key="11">
    <source>
        <dbReference type="ARBA" id="ARBA00022989"/>
    </source>
</evidence>
<dbReference type="PRINTS" id="PR00344">
    <property type="entry name" value="BCTRLSENSOR"/>
</dbReference>
<dbReference type="InterPro" id="IPR036890">
    <property type="entry name" value="HATPase_C_sf"/>
</dbReference>
<evidence type="ECO:0000256" key="12">
    <source>
        <dbReference type="ARBA" id="ARBA00023012"/>
    </source>
</evidence>
<dbReference type="CDD" id="cd17546">
    <property type="entry name" value="REC_hyHK_CKI1_RcsC-like"/>
    <property type="match status" value="1"/>
</dbReference>
<dbReference type="InterPro" id="IPR003594">
    <property type="entry name" value="HATPase_dom"/>
</dbReference>
<evidence type="ECO:0000256" key="8">
    <source>
        <dbReference type="ARBA" id="ARBA00022741"/>
    </source>
</evidence>
<evidence type="ECO:0000256" key="1">
    <source>
        <dbReference type="ARBA" id="ARBA00000085"/>
    </source>
</evidence>